<evidence type="ECO:0000256" key="1">
    <source>
        <dbReference type="ARBA" id="ARBA00044755"/>
    </source>
</evidence>
<dbReference type="InterPro" id="IPR007607">
    <property type="entry name" value="BacA/B"/>
</dbReference>
<dbReference type="PANTHER" id="PTHR35024">
    <property type="entry name" value="HYPOTHETICAL CYTOSOLIC PROTEIN"/>
    <property type="match status" value="1"/>
</dbReference>
<name>A0A1F5VDJ1_9BACT</name>
<dbReference type="EMBL" id="MFGW01000195">
    <property type="protein sequence ID" value="OGF61440.1"/>
    <property type="molecule type" value="Genomic_DNA"/>
</dbReference>
<protein>
    <recommendedName>
        <fullName evidence="4">Cell shape determination protein CcmA</fullName>
    </recommendedName>
</protein>
<organism evidence="2 3">
    <name type="scientific">Candidatus Fischerbacteria bacterium RBG_13_37_8</name>
    <dbReference type="NCBI Taxonomy" id="1817863"/>
    <lineage>
        <taxon>Bacteria</taxon>
        <taxon>Candidatus Fischeribacteriota</taxon>
    </lineage>
</organism>
<evidence type="ECO:0000313" key="2">
    <source>
        <dbReference type="EMBL" id="OGF61440.1"/>
    </source>
</evidence>
<comment type="caution">
    <text evidence="2">The sequence shown here is derived from an EMBL/GenBank/DDBJ whole genome shotgun (WGS) entry which is preliminary data.</text>
</comment>
<comment type="similarity">
    <text evidence="1">Belongs to the bactofilin family.</text>
</comment>
<accession>A0A1F5VDJ1</accession>
<evidence type="ECO:0000313" key="3">
    <source>
        <dbReference type="Proteomes" id="UP000178943"/>
    </source>
</evidence>
<dbReference type="STRING" id="1817863.A2Y62_12105"/>
<dbReference type="Proteomes" id="UP000178943">
    <property type="component" value="Unassembled WGS sequence"/>
</dbReference>
<proteinExistence type="inferred from homology"/>
<dbReference type="Pfam" id="PF04519">
    <property type="entry name" value="Bactofilin"/>
    <property type="match status" value="1"/>
</dbReference>
<sequence length="124" mass="13453">MIKKESIELSGFFDQGVTFSGELKFTNSLRIDGKFQGKINSTDELIIGEKGEVDAEIEVGRISISGIVKGTITAMDRVELFPTAKVTANITTKHLIISEGALFNGSCSMETKSSMDHLKAIPKI</sequence>
<dbReference type="AlphaFoldDB" id="A0A1F5VDJ1"/>
<dbReference type="PANTHER" id="PTHR35024:SF4">
    <property type="entry name" value="POLYMER-FORMING CYTOSKELETAL PROTEIN"/>
    <property type="match status" value="1"/>
</dbReference>
<evidence type="ECO:0008006" key="4">
    <source>
        <dbReference type="Google" id="ProtNLM"/>
    </source>
</evidence>
<gene>
    <name evidence="2" type="ORF">A2Y62_12105</name>
</gene>
<reference evidence="2 3" key="1">
    <citation type="journal article" date="2016" name="Nat. Commun.">
        <title>Thousands of microbial genomes shed light on interconnected biogeochemical processes in an aquifer system.</title>
        <authorList>
            <person name="Anantharaman K."/>
            <person name="Brown C.T."/>
            <person name="Hug L.A."/>
            <person name="Sharon I."/>
            <person name="Castelle C.J."/>
            <person name="Probst A.J."/>
            <person name="Thomas B.C."/>
            <person name="Singh A."/>
            <person name="Wilkins M.J."/>
            <person name="Karaoz U."/>
            <person name="Brodie E.L."/>
            <person name="Williams K.H."/>
            <person name="Hubbard S.S."/>
            <person name="Banfield J.F."/>
        </authorList>
    </citation>
    <scope>NUCLEOTIDE SEQUENCE [LARGE SCALE GENOMIC DNA]</scope>
</reference>